<dbReference type="PANTHER" id="PTHR43277">
    <property type="entry name" value="ARGININE DECARBOXYLASE"/>
    <property type="match status" value="1"/>
</dbReference>
<dbReference type="InterPro" id="IPR015421">
    <property type="entry name" value="PyrdxlP-dep_Trfase_major"/>
</dbReference>
<evidence type="ECO:0000256" key="5">
    <source>
        <dbReference type="ARBA" id="ARBA00023239"/>
    </source>
</evidence>
<dbReference type="CDD" id="cd00615">
    <property type="entry name" value="Orn_deC_like"/>
    <property type="match status" value="1"/>
</dbReference>
<name>A0A2M7FZ77_9BACT</name>
<dbReference type="SUPFAM" id="SSF55904">
    <property type="entry name" value="Ornithine decarboxylase C-terminal domain"/>
    <property type="match status" value="1"/>
</dbReference>
<dbReference type="GO" id="GO:0016831">
    <property type="term" value="F:carboxy-lyase activity"/>
    <property type="evidence" value="ECO:0007669"/>
    <property type="project" value="UniProtKB-KW"/>
</dbReference>
<evidence type="ECO:0000313" key="7">
    <source>
        <dbReference type="EMBL" id="PIW14582.1"/>
    </source>
</evidence>
<organism evidence="7 8">
    <name type="scientific">bacterium (Candidatus Blackallbacteria) CG17_big_fil_post_rev_8_21_14_2_50_48_46</name>
    <dbReference type="NCBI Taxonomy" id="2014261"/>
    <lineage>
        <taxon>Bacteria</taxon>
        <taxon>Candidatus Blackallbacteria</taxon>
    </lineage>
</organism>
<dbReference type="PANTHER" id="PTHR43277:SF4">
    <property type="entry name" value="ARGININE DECARBOXYLASE"/>
    <property type="match status" value="1"/>
</dbReference>
<comment type="caution">
    <text evidence="7">The sequence shown here is derived from an EMBL/GenBank/DDBJ whole genome shotgun (WGS) entry which is preliminary data.</text>
</comment>
<dbReference type="InterPro" id="IPR036633">
    <property type="entry name" value="Prn/Lys/Arg_de-COase_C_sf"/>
</dbReference>
<evidence type="ECO:0000259" key="6">
    <source>
        <dbReference type="PROSITE" id="PS00703"/>
    </source>
</evidence>
<keyword evidence="3" id="KW-0210">Decarboxylase</keyword>
<dbReference type="EMBL" id="PFFQ01000059">
    <property type="protein sequence ID" value="PIW14582.1"/>
    <property type="molecule type" value="Genomic_DNA"/>
</dbReference>
<dbReference type="InterPro" id="IPR008286">
    <property type="entry name" value="Prn/Lys/Arg_de-COase_C"/>
</dbReference>
<evidence type="ECO:0000256" key="1">
    <source>
        <dbReference type="ARBA" id="ARBA00001933"/>
    </source>
</evidence>
<reference evidence="7 8" key="1">
    <citation type="submission" date="2017-09" db="EMBL/GenBank/DDBJ databases">
        <title>Depth-based differentiation of microbial function through sediment-hosted aquifers and enrichment of novel symbionts in the deep terrestrial subsurface.</title>
        <authorList>
            <person name="Probst A.J."/>
            <person name="Ladd B."/>
            <person name="Jarett J.K."/>
            <person name="Geller-Mcgrath D.E."/>
            <person name="Sieber C.M."/>
            <person name="Emerson J.B."/>
            <person name="Anantharaman K."/>
            <person name="Thomas B.C."/>
            <person name="Malmstrom R."/>
            <person name="Stieglmeier M."/>
            <person name="Klingl A."/>
            <person name="Woyke T."/>
            <person name="Ryan C.M."/>
            <person name="Banfield J.F."/>
        </authorList>
    </citation>
    <scope>NUCLEOTIDE SEQUENCE [LARGE SCALE GENOMIC DNA]</scope>
    <source>
        <strain evidence="7">CG17_big_fil_post_rev_8_21_14_2_50_48_46</strain>
    </source>
</reference>
<feature type="domain" description="Orn/Lys/Arg decarboxylases family 1 pyridoxal-P attachment site" evidence="6">
    <location>
        <begin position="237"/>
        <end position="251"/>
    </location>
</feature>
<dbReference type="Gene3D" id="3.90.100.10">
    <property type="entry name" value="Orn/Lys/Arg decarboxylase, C-terminal domain"/>
    <property type="match status" value="1"/>
</dbReference>
<dbReference type="SUPFAM" id="SSF53383">
    <property type="entry name" value="PLP-dependent transferases"/>
    <property type="match status" value="1"/>
</dbReference>
<dbReference type="AlphaFoldDB" id="A0A2M7FZ77"/>
<comment type="similarity">
    <text evidence="2">Belongs to the Orn/Lys/Arg decarboxylase class-I family.</text>
</comment>
<evidence type="ECO:0000256" key="2">
    <source>
        <dbReference type="ARBA" id="ARBA00010671"/>
    </source>
</evidence>
<dbReference type="Pfam" id="PF01276">
    <property type="entry name" value="OKR_DC_1"/>
    <property type="match status" value="1"/>
</dbReference>
<evidence type="ECO:0000256" key="4">
    <source>
        <dbReference type="ARBA" id="ARBA00022898"/>
    </source>
</evidence>
<protein>
    <submittedName>
        <fullName evidence="7">Arginine decarboxylase</fullName>
    </submittedName>
</protein>
<dbReference type="Pfam" id="PF03711">
    <property type="entry name" value="OKR_DC_1_C"/>
    <property type="match status" value="1"/>
</dbReference>
<accession>A0A2M7FZ77</accession>
<evidence type="ECO:0000256" key="3">
    <source>
        <dbReference type="ARBA" id="ARBA00022793"/>
    </source>
</evidence>
<dbReference type="Gene3D" id="3.40.640.10">
    <property type="entry name" value="Type I PLP-dependent aspartate aminotransferase-like (Major domain)"/>
    <property type="match status" value="1"/>
</dbReference>
<dbReference type="PROSITE" id="PS00703">
    <property type="entry name" value="OKR_DC_1"/>
    <property type="match status" value="1"/>
</dbReference>
<dbReference type="InterPro" id="IPR000310">
    <property type="entry name" value="Orn/Lys/Arg_deCO2ase_major_dom"/>
</dbReference>
<gene>
    <name evidence="7" type="ORF">COW36_21325</name>
</gene>
<evidence type="ECO:0000313" key="8">
    <source>
        <dbReference type="Proteomes" id="UP000231019"/>
    </source>
</evidence>
<dbReference type="Proteomes" id="UP000231019">
    <property type="component" value="Unassembled WGS sequence"/>
</dbReference>
<sequence length="505" mass="55994">MIETAETSAMTDSDLLNPQSRAPFFEALRDYLKKDMVAFHTPGHKYGQGIDPEFIELVGTNMFRIDLCELPEVDNLHDPEHVIKEAQELAAAAYGADYSFFLVNGSTCGNHTMVLSVCDPGDKILIPRNVHKSVIGGILLSGAIPVYLKPVWDQEFGFYDSITPEEVEASIQANPDVKAVMIVHPTYYGVTSDIQAIAKICHRYHKPLLVDEAHGPHLHFHPDLPVSALDAGADLVVQSTHKIIAGMTQASMFHMRDTGHVDVQRVRKVLQIVQSTSPSYVLMASLDTARRQMALHGKTLLSHALEVSEWARQELNKIPGVHCFGRERIGQPGIHAIDLTKLVINVSEMGVSGFDVLDLLNEKYGVQAEMATLTNVLAIVTFANPRSDLERLVNAMRQISTEFHAHGIPQQVRPLLQTLDLPEIPPAAMTPREAFYAKTERIPFENSVGRICTEIVSPYPPGIPILVPGELITRELVDYLQQVYRYGGFINGPEDIRLHTIKVVA</sequence>
<dbReference type="InterPro" id="IPR015424">
    <property type="entry name" value="PyrdxlP-dep_Trfase"/>
</dbReference>
<keyword evidence="5" id="KW-0456">Lyase</keyword>
<keyword evidence="4" id="KW-0663">Pyridoxal phosphate</keyword>
<proteinExistence type="inferred from homology"/>
<comment type="cofactor">
    <cofactor evidence="1">
        <name>pyridoxal 5'-phosphate</name>
        <dbReference type="ChEBI" id="CHEBI:597326"/>
    </cofactor>
</comment>
<dbReference type="InterPro" id="IPR052357">
    <property type="entry name" value="Orn_Lys_Arg_decarboxylase-I"/>
</dbReference>